<dbReference type="Pfam" id="PF00069">
    <property type="entry name" value="Pkinase"/>
    <property type="match status" value="1"/>
</dbReference>
<dbReference type="SMART" id="SM00220">
    <property type="entry name" value="S_TKc"/>
    <property type="match status" value="1"/>
</dbReference>
<feature type="chain" id="PRO_5007831005" description="Protein kinase domain-containing protein" evidence="3">
    <location>
        <begin position="23"/>
        <end position="601"/>
    </location>
</feature>
<keyword evidence="2" id="KW-0812">Transmembrane</keyword>
<dbReference type="SUPFAM" id="SSF56112">
    <property type="entry name" value="Protein kinase-like (PK-like)"/>
    <property type="match status" value="1"/>
</dbReference>
<dbReference type="InterPro" id="IPR051564">
    <property type="entry name" value="LRR_receptor-like_kinase"/>
</dbReference>
<dbReference type="EMBL" id="LNRQ01000004">
    <property type="protein sequence ID" value="KZM97600.1"/>
    <property type="molecule type" value="Genomic_DNA"/>
</dbReference>
<dbReference type="FunFam" id="1.10.510.10:FF:000530">
    <property type="entry name" value="probable receptor-like protein kinase At5g59700"/>
    <property type="match status" value="1"/>
</dbReference>
<evidence type="ECO:0000256" key="1">
    <source>
        <dbReference type="SAM" id="MobiDB-lite"/>
    </source>
</evidence>
<dbReference type="GO" id="GO:0005524">
    <property type="term" value="F:ATP binding"/>
    <property type="evidence" value="ECO:0007669"/>
    <property type="project" value="InterPro"/>
</dbReference>
<dbReference type="Gene3D" id="1.10.510.10">
    <property type="entry name" value="Transferase(Phosphotransferase) domain 1"/>
    <property type="match status" value="1"/>
</dbReference>
<dbReference type="PROSITE" id="PS50011">
    <property type="entry name" value="PROTEIN_KINASE_DOM"/>
    <property type="match status" value="1"/>
</dbReference>
<gene>
    <name evidence="5" type="ORF">DCAR_015038</name>
</gene>
<dbReference type="GO" id="GO:0004672">
    <property type="term" value="F:protein kinase activity"/>
    <property type="evidence" value="ECO:0007669"/>
    <property type="project" value="InterPro"/>
</dbReference>
<keyword evidence="2" id="KW-1133">Transmembrane helix</keyword>
<feature type="domain" description="Protein kinase" evidence="4">
    <location>
        <begin position="301"/>
        <end position="569"/>
    </location>
</feature>
<proteinExistence type="predicted"/>
<name>A0A162A9S6_DAUCS</name>
<keyword evidence="3" id="KW-0732">Signal</keyword>
<dbReference type="InterPro" id="IPR043891">
    <property type="entry name" value="SPARK"/>
</dbReference>
<dbReference type="InterPro" id="IPR008271">
    <property type="entry name" value="Ser/Thr_kinase_AS"/>
</dbReference>
<organism evidence="5">
    <name type="scientific">Daucus carota subsp. sativus</name>
    <name type="common">Carrot</name>
    <dbReference type="NCBI Taxonomy" id="79200"/>
    <lineage>
        <taxon>Eukaryota</taxon>
        <taxon>Viridiplantae</taxon>
        <taxon>Streptophyta</taxon>
        <taxon>Embryophyta</taxon>
        <taxon>Tracheophyta</taxon>
        <taxon>Spermatophyta</taxon>
        <taxon>Magnoliopsida</taxon>
        <taxon>eudicotyledons</taxon>
        <taxon>Gunneridae</taxon>
        <taxon>Pentapetalae</taxon>
        <taxon>asterids</taxon>
        <taxon>campanulids</taxon>
        <taxon>Apiales</taxon>
        <taxon>Apiaceae</taxon>
        <taxon>Apioideae</taxon>
        <taxon>Scandiceae</taxon>
        <taxon>Daucinae</taxon>
        <taxon>Daucus</taxon>
        <taxon>Daucus sect. Daucus</taxon>
    </lineage>
</organism>
<evidence type="ECO:0000313" key="5">
    <source>
        <dbReference type="EMBL" id="KZM97600.1"/>
    </source>
</evidence>
<dbReference type="PANTHER" id="PTHR48055">
    <property type="entry name" value="LEUCINE-RICH REPEAT RECEPTOR PROTEIN KINASE EMS1"/>
    <property type="match status" value="1"/>
</dbReference>
<dbReference type="PROSITE" id="PS00108">
    <property type="entry name" value="PROTEIN_KINASE_ST"/>
    <property type="match status" value="1"/>
</dbReference>
<sequence length="601" mass="66694">MHRWGGVVSIFTIFILIGNAECALISDELECVLDLGGGVSSSLYNVSNVDGRWGGFLNKTSCARPFAEYLYALALHTSPGAQIFLNSDEQRKCLTTLNRPGLDMLGCGIEELTSGGGGCSNFSVDDVKLRLGDEFESMKGNCEFEDQGVKQEQSSCGSCVRSWMDIKGLYNDNDEPTDSESYICRFAVLVSLTSAKIKDEIWIQKTFGCLEDQSQVTVKTVSPDEAPDTKEKRNTSTRRWILVGSIAGVLIAVIISIWMFSRGWCTPNATVKDNAPKFALQIDSIHLEFSIKEVYFATNNLHPTNFIGEGVAGKVYKGVLHNNQSVAIKQITDEGYIETFTRELKSLSKVRHPNLVALLGYCKHKDECFLLYELCPNGNLSEWIFGKDKHLPWIHRLKIAIHCARGLRFLHNYSKGCIVHRDIKPTNILLGPNLEGKLSDFGLSKVIDPGESYKSSEVRGTFGYVDPEYQSTRRVDSGGDVYSFGVVLLQIISGRRVINMNMNTPMSLHNTARSLTRNESIRGFADPRLDGDYCEEAFDLTFKLALSCTAPKKERPSMEKVTLILEEALDISMTARSSTPPATPDWSSTPRTTPGWSSTPT</sequence>
<evidence type="ECO:0000256" key="2">
    <source>
        <dbReference type="SAM" id="Phobius"/>
    </source>
</evidence>
<reference evidence="5" key="1">
    <citation type="journal article" date="2016" name="Nat. Genet.">
        <title>A high-quality carrot genome assembly provides new insights into carotenoid accumulation and asterid genome evolution.</title>
        <authorList>
            <person name="Iorizzo M."/>
            <person name="Ellison S."/>
            <person name="Senalik D."/>
            <person name="Zeng P."/>
            <person name="Satapoomin P."/>
            <person name="Huang J."/>
            <person name="Bowman M."/>
            <person name="Iovene M."/>
            <person name="Sanseverino W."/>
            <person name="Cavagnaro P."/>
            <person name="Yildiz M."/>
            <person name="Macko-Podgorni A."/>
            <person name="Moranska E."/>
            <person name="Grzebelus E."/>
            <person name="Grzebelus D."/>
            <person name="Ashrafi H."/>
            <person name="Zheng Z."/>
            <person name="Cheng S."/>
            <person name="Spooner D."/>
            <person name="Van Deynze A."/>
            <person name="Simon P."/>
        </authorList>
    </citation>
    <scope>NUCLEOTIDE SEQUENCE [LARGE SCALE GENOMIC DNA]</scope>
    <source>
        <tissue evidence="5">Leaf</tissue>
    </source>
</reference>
<accession>A0A162A9S6</accession>
<dbReference type="AlphaFoldDB" id="A0A162A9S6"/>
<keyword evidence="2" id="KW-0472">Membrane</keyword>
<dbReference type="PANTHER" id="PTHR48055:SF26">
    <property type="entry name" value="TRANSFERASE, PROTEIN KINASE RLK-PELLE-URK-2 FAMILY"/>
    <property type="match status" value="1"/>
</dbReference>
<feature type="transmembrane region" description="Helical" evidence="2">
    <location>
        <begin position="240"/>
        <end position="260"/>
    </location>
</feature>
<dbReference type="InterPro" id="IPR011009">
    <property type="entry name" value="Kinase-like_dom_sf"/>
</dbReference>
<comment type="caution">
    <text evidence="5">The sequence shown here is derived from an EMBL/GenBank/DDBJ whole genome shotgun (WGS) entry which is preliminary data.</text>
</comment>
<dbReference type="Gene3D" id="3.30.200.20">
    <property type="entry name" value="Phosphorylase Kinase, domain 1"/>
    <property type="match status" value="1"/>
</dbReference>
<dbReference type="OMA" id="LIYEICP"/>
<feature type="region of interest" description="Disordered" evidence="1">
    <location>
        <begin position="574"/>
        <end position="601"/>
    </location>
</feature>
<dbReference type="Pfam" id="PF19160">
    <property type="entry name" value="SPARK"/>
    <property type="match status" value="1"/>
</dbReference>
<dbReference type="GO" id="GO:0016020">
    <property type="term" value="C:membrane"/>
    <property type="evidence" value="ECO:0007669"/>
    <property type="project" value="TreeGrafter"/>
</dbReference>
<protein>
    <recommendedName>
        <fullName evidence="4">Protein kinase domain-containing protein</fullName>
    </recommendedName>
</protein>
<feature type="signal peptide" evidence="3">
    <location>
        <begin position="1"/>
        <end position="22"/>
    </location>
</feature>
<evidence type="ECO:0000256" key="3">
    <source>
        <dbReference type="SAM" id="SignalP"/>
    </source>
</evidence>
<dbReference type="Gramene" id="KZM97600">
    <property type="protein sequence ID" value="KZM97600"/>
    <property type="gene ID" value="DCAR_015038"/>
</dbReference>
<evidence type="ECO:0000259" key="4">
    <source>
        <dbReference type="PROSITE" id="PS50011"/>
    </source>
</evidence>
<dbReference type="InterPro" id="IPR000719">
    <property type="entry name" value="Prot_kinase_dom"/>
</dbReference>